<keyword evidence="6" id="KW-1185">Reference proteome</keyword>
<evidence type="ECO:0000256" key="1">
    <source>
        <dbReference type="ARBA" id="ARBA00022723"/>
    </source>
</evidence>
<keyword evidence="1" id="KW-0479">Metal-binding</keyword>
<evidence type="ECO:0000259" key="4">
    <source>
        <dbReference type="PROSITE" id="PS50994"/>
    </source>
</evidence>
<dbReference type="InterPro" id="IPR001584">
    <property type="entry name" value="Integrase_cat-core"/>
</dbReference>
<organism evidence="5 6">
    <name type="scientific">Lactuca virosa</name>
    <dbReference type="NCBI Taxonomy" id="75947"/>
    <lineage>
        <taxon>Eukaryota</taxon>
        <taxon>Viridiplantae</taxon>
        <taxon>Streptophyta</taxon>
        <taxon>Embryophyta</taxon>
        <taxon>Tracheophyta</taxon>
        <taxon>Spermatophyta</taxon>
        <taxon>Magnoliopsida</taxon>
        <taxon>eudicotyledons</taxon>
        <taxon>Gunneridae</taxon>
        <taxon>Pentapetalae</taxon>
        <taxon>asterids</taxon>
        <taxon>campanulids</taxon>
        <taxon>Asterales</taxon>
        <taxon>Asteraceae</taxon>
        <taxon>Cichorioideae</taxon>
        <taxon>Cichorieae</taxon>
        <taxon>Lactucinae</taxon>
        <taxon>Lactuca</taxon>
    </lineage>
</organism>
<dbReference type="GO" id="GO:0003676">
    <property type="term" value="F:nucleic acid binding"/>
    <property type="evidence" value="ECO:0007669"/>
    <property type="project" value="InterPro"/>
</dbReference>
<dbReference type="Pfam" id="PF13976">
    <property type="entry name" value="gag_pre-integrs"/>
    <property type="match status" value="1"/>
</dbReference>
<gene>
    <name evidence="5" type="ORF">LVIROSA_LOCUS13840</name>
</gene>
<dbReference type="PANTHER" id="PTHR42648">
    <property type="entry name" value="TRANSPOSASE, PUTATIVE-RELATED"/>
    <property type="match status" value="1"/>
</dbReference>
<dbReference type="Pfam" id="PF25597">
    <property type="entry name" value="SH3_retrovirus"/>
    <property type="match status" value="1"/>
</dbReference>
<evidence type="ECO:0000256" key="2">
    <source>
        <dbReference type="ARBA" id="ARBA00022801"/>
    </source>
</evidence>
<dbReference type="AlphaFoldDB" id="A0AAU9N1M1"/>
<evidence type="ECO:0000313" key="6">
    <source>
        <dbReference type="Proteomes" id="UP001157418"/>
    </source>
</evidence>
<dbReference type="GO" id="GO:0016787">
    <property type="term" value="F:hydrolase activity"/>
    <property type="evidence" value="ECO:0007669"/>
    <property type="project" value="UniProtKB-KW"/>
</dbReference>
<dbReference type="InterPro" id="IPR013103">
    <property type="entry name" value="RVT_2"/>
</dbReference>
<dbReference type="EMBL" id="CAKMRJ010002223">
    <property type="protein sequence ID" value="CAH1426778.1"/>
    <property type="molecule type" value="Genomic_DNA"/>
</dbReference>
<dbReference type="GO" id="GO:0046872">
    <property type="term" value="F:metal ion binding"/>
    <property type="evidence" value="ECO:0007669"/>
    <property type="project" value="UniProtKB-KW"/>
</dbReference>
<dbReference type="InterPro" id="IPR039537">
    <property type="entry name" value="Retrotran_Ty1/copia-like"/>
</dbReference>
<dbReference type="InterPro" id="IPR036397">
    <property type="entry name" value="RNaseH_sf"/>
</dbReference>
<proteinExistence type="predicted"/>
<dbReference type="InterPro" id="IPR057670">
    <property type="entry name" value="SH3_retrovirus"/>
</dbReference>
<sequence length="784" mass="89924">MHQDLMERYHQSARQERYEIICSIITTMMKDGESVTSHMQKMQRYVDRLLKLNVNFPEELAIDIILHSLPSCYDQFRMTYHMNKEEVTLSKLQGLLKTAETGLKGKSVVNTLLLQTPPRFWQSGKVEGRRGRALRRVPRLGPLMALLQVEPRKVLSLLFLTLKRLNASIAMKSHIGSGTAQTLPCDGVYETVSVVDNLGNNVLCIDSVNDNNLDKASLWHCRLGHISKKRIGQLQKDGVLESFDLKSDDSCESCLLGKMTKSPFTGSCERGEGLLDLIHTDVCGPFKHATRDANRYYLTFTDDYSRYGYVYLIKHKSETFERFKEFKQEVENQLGRNIKMLRSDRGGEYLSSEFLDYLRECGIVSQLTPPRTPQLNGVAERRNRTLLDMVRSMMSRASLPISFWGYALETAAHILNLVPTKKVAKTPHEMWTGKVPKLDHIKIWGCEAFVRRETHDKLEPRSERCIFIGYPQKSFGYLFYRPSENVVFVARRAFFREREFISQGDSGRQVDLEEIQESSGEGTSNPSTQLEEETSVEPIDKSVPLRRSTRVRNAPEHYYGFHITAEGDTLISDETLIGLDEPNSYAEAMAGPESAKWKEAMDSEIQSMYDNQVWNLVENVPGRKTVGCKWIFKKKTDMDGNVHTYKARLVAKGFSQTPGVDYDETFSPVAKIKSIRVLLAIAAFHDYEIWQMDVKTAFLNGKLAEDVYMSQPEGFVNTEYPNRVCKLEKSIYGLKQAPRRWNLCFDEKVKEFGFSRSEDESCVYVKASGSIVSFWYCMWMTYYS</sequence>
<dbReference type="InterPro" id="IPR025724">
    <property type="entry name" value="GAG-pre-integrase_dom"/>
</dbReference>
<dbReference type="Pfam" id="PF14223">
    <property type="entry name" value="Retrotran_gag_2"/>
    <property type="match status" value="1"/>
</dbReference>
<feature type="region of interest" description="Disordered" evidence="3">
    <location>
        <begin position="506"/>
        <end position="547"/>
    </location>
</feature>
<dbReference type="PROSITE" id="PS50994">
    <property type="entry name" value="INTEGRASE"/>
    <property type="match status" value="1"/>
</dbReference>
<comment type="caution">
    <text evidence="5">The sequence shown here is derived from an EMBL/GenBank/DDBJ whole genome shotgun (WGS) entry which is preliminary data.</text>
</comment>
<dbReference type="InterPro" id="IPR012337">
    <property type="entry name" value="RNaseH-like_sf"/>
</dbReference>
<accession>A0AAU9N1M1</accession>
<dbReference type="Gene3D" id="3.30.420.10">
    <property type="entry name" value="Ribonuclease H-like superfamily/Ribonuclease H"/>
    <property type="match status" value="1"/>
</dbReference>
<dbReference type="Pfam" id="PF00665">
    <property type="entry name" value="rve"/>
    <property type="match status" value="1"/>
</dbReference>
<dbReference type="PANTHER" id="PTHR42648:SF27">
    <property type="entry name" value="RNA-DIRECTED DNA POLYMERASE"/>
    <property type="match status" value="1"/>
</dbReference>
<evidence type="ECO:0000313" key="5">
    <source>
        <dbReference type="EMBL" id="CAH1426778.1"/>
    </source>
</evidence>
<dbReference type="SUPFAM" id="SSF56672">
    <property type="entry name" value="DNA/RNA polymerases"/>
    <property type="match status" value="1"/>
</dbReference>
<evidence type="ECO:0000256" key="3">
    <source>
        <dbReference type="SAM" id="MobiDB-lite"/>
    </source>
</evidence>
<feature type="domain" description="Integrase catalytic" evidence="4">
    <location>
        <begin position="259"/>
        <end position="435"/>
    </location>
</feature>
<dbReference type="GO" id="GO:0015074">
    <property type="term" value="P:DNA integration"/>
    <property type="evidence" value="ECO:0007669"/>
    <property type="project" value="InterPro"/>
</dbReference>
<dbReference type="Proteomes" id="UP001157418">
    <property type="component" value="Unassembled WGS sequence"/>
</dbReference>
<keyword evidence="2" id="KW-0378">Hydrolase</keyword>
<reference evidence="5 6" key="1">
    <citation type="submission" date="2022-01" db="EMBL/GenBank/DDBJ databases">
        <authorList>
            <person name="Xiong W."/>
            <person name="Schranz E."/>
        </authorList>
    </citation>
    <scope>NUCLEOTIDE SEQUENCE [LARGE SCALE GENOMIC DNA]</scope>
</reference>
<feature type="compositionally biased region" description="Polar residues" evidence="3">
    <location>
        <begin position="517"/>
        <end position="529"/>
    </location>
</feature>
<protein>
    <recommendedName>
        <fullName evidence="4">Integrase catalytic domain-containing protein</fullName>
    </recommendedName>
</protein>
<name>A0AAU9N1M1_9ASTR</name>
<dbReference type="Pfam" id="PF07727">
    <property type="entry name" value="RVT_2"/>
    <property type="match status" value="1"/>
</dbReference>
<dbReference type="SUPFAM" id="SSF53098">
    <property type="entry name" value="Ribonuclease H-like"/>
    <property type="match status" value="1"/>
</dbReference>
<dbReference type="InterPro" id="IPR043502">
    <property type="entry name" value="DNA/RNA_pol_sf"/>
</dbReference>